<dbReference type="PROSITE" id="PS50262">
    <property type="entry name" value="G_PROTEIN_RECEP_F1_2"/>
    <property type="match status" value="1"/>
</dbReference>
<evidence type="ECO:0000256" key="4">
    <source>
        <dbReference type="ARBA" id="ARBA00023136"/>
    </source>
</evidence>
<evidence type="ECO:0000313" key="8">
    <source>
        <dbReference type="Proteomes" id="UP001432322"/>
    </source>
</evidence>
<evidence type="ECO:0000259" key="6">
    <source>
        <dbReference type="PROSITE" id="PS50262"/>
    </source>
</evidence>
<dbReference type="EMBL" id="BTSY01000003">
    <property type="protein sequence ID" value="GMT19998.1"/>
    <property type="molecule type" value="Genomic_DNA"/>
</dbReference>
<comment type="subcellular location">
    <subcellularLocation>
        <location evidence="1">Membrane</location>
    </subcellularLocation>
</comment>
<dbReference type="Gene3D" id="1.20.1070.10">
    <property type="entry name" value="Rhodopsin 7-helix transmembrane proteins"/>
    <property type="match status" value="1"/>
</dbReference>
<protein>
    <recommendedName>
        <fullName evidence="6">G-protein coupled receptors family 1 profile domain-containing protein</fullName>
    </recommendedName>
</protein>
<comment type="caution">
    <text evidence="7">The sequence shown here is derived from an EMBL/GenBank/DDBJ whole genome shotgun (WGS) entry which is preliminary data.</text>
</comment>
<dbReference type="PANTHER" id="PTHR23360">
    <property type="entry name" value="G-PROTEIN COUPLED RECEPTORS FAMILY 1 PROFILE DOMAIN-CONTAINING PROTEIN-RELATED"/>
    <property type="match status" value="1"/>
</dbReference>
<accession>A0AAV5VKT9</accession>
<dbReference type="Proteomes" id="UP001432322">
    <property type="component" value="Unassembled WGS sequence"/>
</dbReference>
<proteinExistence type="predicted"/>
<dbReference type="Pfam" id="PF10320">
    <property type="entry name" value="7TM_GPCR_Srsx"/>
    <property type="match status" value="1"/>
</dbReference>
<feature type="domain" description="G-protein coupled receptors family 1 profile" evidence="6">
    <location>
        <begin position="25"/>
        <end position="113"/>
    </location>
</feature>
<keyword evidence="8" id="KW-1185">Reference proteome</keyword>
<keyword evidence="2 5" id="KW-0812">Transmembrane</keyword>
<name>A0AAV5VKT9_9BILA</name>
<sequence length="113" mass="12881">MTIIESDRHIIWSGIVLFNVLGLFGNTNVIYAHYRSKALRTKYGILLTLLVSSQSICLLYELVGLIYGISRRKIIRRNCFTLISPYIFMYCVQMALMAAISTDLLLSIAFPLQ</sequence>
<dbReference type="SUPFAM" id="SSF81321">
    <property type="entry name" value="Family A G protein-coupled receptor-like"/>
    <property type="match status" value="1"/>
</dbReference>
<dbReference type="AlphaFoldDB" id="A0AAV5VKT9"/>
<feature type="transmembrane region" description="Helical" evidence="5">
    <location>
        <begin position="43"/>
        <end position="67"/>
    </location>
</feature>
<gene>
    <name evidence="7" type="ORF">PFISCL1PPCAC_11295</name>
</gene>
<feature type="transmembrane region" description="Helical" evidence="5">
    <location>
        <begin position="87"/>
        <end position="110"/>
    </location>
</feature>
<evidence type="ECO:0000313" key="7">
    <source>
        <dbReference type="EMBL" id="GMT19998.1"/>
    </source>
</evidence>
<keyword evidence="4 5" id="KW-0472">Membrane</keyword>
<dbReference type="PANTHER" id="PTHR23360:SF37">
    <property type="entry name" value="G-PROTEIN COUPLED RECEPTORS FAMILY 1 PROFILE DOMAIN-CONTAINING PROTEIN"/>
    <property type="match status" value="1"/>
</dbReference>
<organism evidence="7 8">
    <name type="scientific">Pristionchus fissidentatus</name>
    <dbReference type="NCBI Taxonomy" id="1538716"/>
    <lineage>
        <taxon>Eukaryota</taxon>
        <taxon>Metazoa</taxon>
        <taxon>Ecdysozoa</taxon>
        <taxon>Nematoda</taxon>
        <taxon>Chromadorea</taxon>
        <taxon>Rhabditida</taxon>
        <taxon>Rhabditina</taxon>
        <taxon>Diplogasteromorpha</taxon>
        <taxon>Diplogasteroidea</taxon>
        <taxon>Neodiplogasteridae</taxon>
        <taxon>Pristionchus</taxon>
    </lineage>
</organism>
<evidence type="ECO:0000256" key="5">
    <source>
        <dbReference type="SAM" id="Phobius"/>
    </source>
</evidence>
<feature type="transmembrane region" description="Helical" evidence="5">
    <location>
        <begin position="12"/>
        <end position="31"/>
    </location>
</feature>
<evidence type="ECO:0000256" key="3">
    <source>
        <dbReference type="ARBA" id="ARBA00022989"/>
    </source>
</evidence>
<evidence type="ECO:0000256" key="2">
    <source>
        <dbReference type="ARBA" id="ARBA00022692"/>
    </source>
</evidence>
<dbReference type="InterPro" id="IPR019424">
    <property type="entry name" value="7TM_GPCR_Srsx"/>
</dbReference>
<keyword evidence="3 5" id="KW-1133">Transmembrane helix</keyword>
<reference evidence="7" key="1">
    <citation type="submission" date="2023-10" db="EMBL/GenBank/DDBJ databases">
        <title>Genome assembly of Pristionchus species.</title>
        <authorList>
            <person name="Yoshida K."/>
            <person name="Sommer R.J."/>
        </authorList>
    </citation>
    <scope>NUCLEOTIDE SEQUENCE</scope>
    <source>
        <strain evidence="7">RS5133</strain>
    </source>
</reference>
<evidence type="ECO:0000256" key="1">
    <source>
        <dbReference type="ARBA" id="ARBA00004370"/>
    </source>
</evidence>
<dbReference type="InterPro" id="IPR017452">
    <property type="entry name" value="GPCR_Rhodpsn_7TM"/>
</dbReference>
<dbReference type="GO" id="GO:0016020">
    <property type="term" value="C:membrane"/>
    <property type="evidence" value="ECO:0007669"/>
    <property type="project" value="UniProtKB-SubCell"/>
</dbReference>
<dbReference type="InterPro" id="IPR047130">
    <property type="entry name" value="7TM_GPCR_Srsx_nematod"/>
</dbReference>
<feature type="non-terminal residue" evidence="7">
    <location>
        <position position="113"/>
    </location>
</feature>